<sequence length="136" mass="14322">MARSAGQHVDAGERPQPGGQFVGGGVLGVGADVLVAGVEPRSGAGRLVQQGAVEHAARDREQVVFGFGAVPLIGELAVAVVHDPLRQGNAPLVEQIHDAGVQRPQTARGERQIEGMPFRRRNPADILPFLIEVDVE</sequence>
<dbReference type="EMBL" id="CP022753">
    <property type="protein sequence ID" value="ASU81638.1"/>
    <property type="molecule type" value="Genomic_DNA"/>
</dbReference>
<evidence type="ECO:0000313" key="3">
    <source>
        <dbReference type="Proteomes" id="UP000215005"/>
    </source>
</evidence>
<name>A0A223S0K5_9ACTN</name>
<gene>
    <name evidence="2" type="ORF">CDO52_01465</name>
</gene>
<proteinExistence type="predicted"/>
<dbReference type="RefSeq" id="WP_017620477.1">
    <property type="nucleotide sequence ID" value="NZ_ANBG01000328.1"/>
</dbReference>
<keyword evidence="3" id="KW-1185">Reference proteome</keyword>
<feature type="region of interest" description="Disordered" evidence="1">
    <location>
        <begin position="1"/>
        <end position="22"/>
    </location>
</feature>
<dbReference type="AlphaFoldDB" id="A0A223S0K5"/>
<evidence type="ECO:0000256" key="1">
    <source>
        <dbReference type="SAM" id="MobiDB-lite"/>
    </source>
</evidence>
<evidence type="ECO:0000313" key="2">
    <source>
        <dbReference type="EMBL" id="ASU81638.1"/>
    </source>
</evidence>
<protein>
    <submittedName>
        <fullName evidence="2">Uncharacterized protein</fullName>
    </submittedName>
</protein>
<dbReference type="Proteomes" id="UP000215005">
    <property type="component" value="Chromosome"/>
</dbReference>
<accession>A0A223S0K5</accession>
<organism evidence="2 3">
    <name type="scientific">Nocardiopsis gilva YIM 90087</name>
    <dbReference type="NCBI Taxonomy" id="1235441"/>
    <lineage>
        <taxon>Bacteria</taxon>
        <taxon>Bacillati</taxon>
        <taxon>Actinomycetota</taxon>
        <taxon>Actinomycetes</taxon>
        <taxon>Streptosporangiales</taxon>
        <taxon>Nocardiopsidaceae</taxon>
        <taxon>Nocardiopsis</taxon>
    </lineage>
</organism>
<reference evidence="2 3" key="1">
    <citation type="submission" date="2017-08" db="EMBL/GenBank/DDBJ databases">
        <title>The complete genome sequence of Nocardiopsis gilva YIM 90087.</title>
        <authorList>
            <person name="Yin M."/>
            <person name="Tang S."/>
        </authorList>
    </citation>
    <scope>NUCLEOTIDE SEQUENCE [LARGE SCALE GENOMIC DNA]</scope>
    <source>
        <strain evidence="2 3">YIM 90087</strain>
    </source>
</reference>
<dbReference type="KEGG" id="ngv:CDO52_01465"/>